<dbReference type="GO" id="GO:0016853">
    <property type="term" value="F:isomerase activity"/>
    <property type="evidence" value="ECO:0007669"/>
    <property type="project" value="UniProtKB-KW"/>
</dbReference>
<evidence type="ECO:0000259" key="4">
    <source>
        <dbReference type="Pfam" id="PF24137"/>
    </source>
</evidence>
<dbReference type="Pfam" id="PF24137">
    <property type="entry name" value="DA_N"/>
    <property type="match status" value="1"/>
</dbReference>
<dbReference type="InterPro" id="IPR054499">
    <property type="entry name" value="DA_C"/>
</dbReference>
<evidence type="ECO:0000256" key="2">
    <source>
        <dbReference type="ARBA" id="ARBA00046325"/>
    </source>
</evidence>
<protein>
    <submittedName>
        <fullName evidence="5">Uncharacterized protein</fullName>
    </submittedName>
</protein>
<dbReference type="Proteomes" id="UP000094444">
    <property type="component" value="Unassembled WGS sequence"/>
</dbReference>
<evidence type="ECO:0000313" key="6">
    <source>
        <dbReference type="Proteomes" id="UP000094444"/>
    </source>
</evidence>
<dbReference type="AlphaFoldDB" id="A0A2P5HEM7"/>
<dbReference type="InParanoid" id="A0A2P5HEM7"/>
<dbReference type="STRING" id="158607.A0A2P5HEM7"/>
<proteinExistence type="inferred from homology"/>
<keyword evidence="6" id="KW-1185">Reference proteome</keyword>
<dbReference type="InterPro" id="IPR056402">
    <property type="entry name" value="DA_N"/>
</dbReference>
<name>A0A2P5HEM7_DIAHE</name>
<feature type="domain" description="Diels-Alderase C-terminal" evidence="3">
    <location>
        <begin position="218"/>
        <end position="355"/>
    </location>
</feature>
<keyword evidence="1" id="KW-0413">Isomerase</keyword>
<evidence type="ECO:0000259" key="3">
    <source>
        <dbReference type="Pfam" id="PF22903"/>
    </source>
</evidence>
<feature type="domain" description="Diels-Alderase N-terminal" evidence="4">
    <location>
        <begin position="33"/>
        <end position="214"/>
    </location>
</feature>
<sequence>MPRFNVRTAYEKEKDQPFFSRSSKDQLASWRLSGIQGPRFEQWYFDSVSNDGESSFSLIFARDASYAALGQGHLRMEFDAVLPDGSRFRHAEFMSEAALEDSTQDVVGSDVGRVRGIWTAPGTKYGLSIKADGSIASADFQGARVRGSFRLRSTAPPHYPNGLTHSQAGTSTSTELCPKINLVEVIPSGVFECDVVLDGKALKFTGIGGHMHIWAEDSWFSTVREWRMCRAVAGPYSFSFMQWVSQVDGRTYSSGFVAERGEKAFGALEVHKGKDKAPDMDDSKVKVRWTPIHNVGVSGAHADKSSGAVVHFQADKEFRFELTFRQLAISVNFGGGHSGLSVFHCHVSGGDIDEGWVKVYFFAMMILAKLTFGYIDVLGNGYM</sequence>
<accession>A0A2P5HEM7</accession>
<gene>
    <name evidence="5" type="ORF">DHEL01_v212906</name>
</gene>
<dbReference type="SUPFAM" id="SSF159245">
    <property type="entry name" value="AttH-like"/>
    <property type="match status" value="1"/>
</dbReference>
<evidence type="ECO:0000256" key="1">
    <source>
        <dbReference type="ARBA" id="ARBA00023235"/>
    </source>
</evidence>
<evidence type="ECO:0000313" key="5">
    <source>
        <dbReference type="EMBL" id="POS68702.1"/>
    </source>
</evidence>
<organism evidence="5 6">
    <name type="scientific">Diaporthe helianthi</name>
    <dbReference type="NCBI Taxonomy" id="158607"/>
    <lineage>
        <taxon>Eukaryota</taxon>
        <taxon>Fungi</taxon>
        <taxon>Dikarya</taxon>
        <taxon>Ascomycota</taxon>
        <taxon>Pezizomycotina</taxon>
        <taxon>Sordariomycetes</taxon>
        <taxon>Sordariomycetidae</taxon>
        <taxon>Diaporthales</taxon>
        <taxon>Diaporthaceae</taxon>
        <taxon>Diaporthe</taxon>
    </lineage>
</organism>
<dbReference type="EMBL" id="MAVT02003383">
    <property type="protein sequence ID" value="POS68702.1"/>
    <property type="molecule type" value="Genomic_DNA"/>
</dbReference>
<dbReference type="OrthoDB" id="5344254at2759"/>
<comment type="caution">
    <text evidence="5">The sequence shown here is derived from an EMBL/GenBank/DDBJ whole genome shotgun (WGS) entry which is preliminary data.</text>
</comment>
<comment type="similarity">
    <text evidence="2">Belongs to the Diels-Alderase family.</text>
</comment>
<dbReference type="Pfam" id="PF22903">
    <property type="entry name" value="DA_C"/>
    <property type="match status" value="1"/>
</dbReference>
<reference evidence="5" key="1">
    <citation type="submission" date="2017-09" db="EMBL/GenBank/DDBJ databases">
        <title>Polyketide synthases of a Diaporthe helianthi virulent isolate.</title>
        <authorList>
            <person name="Baroncelli R."/>
        </authorList>
    </citation>
    <scope>NUCLEOTIDE SEQUENCE [LARGE SCALE GENOMIC DNA]</scope>
    <source>
        <strain evidence="5">7/96</strain>
    </source>
</reference>